<dbReference type="OrthoDB" id="3365917at2759"/>
<sequence length="317" mass="31672">MFVPFFTKRASPKGQLERRKGGGGGGRGGGSSSGGSRGGSSSSSSGGSSKSSGGGGGSGGGSSGGRSSSVSTGSGTRGASSAGNGGGRVSSIPAGQPFAGRSVGGGTRQQVVGSQQYGSGYPGVAGRGVAGRGFPFYFWPVAWGGAGGVGAGAYLHSNEYGRHDNSTRPGGVEVTAVFISSSNGTNTFRLMADNATVTSLIEDIRGNCSSSLAANSSTTPSAFDPDQLPKTEQTVQYYRASSVALTFDGYNNTGALADEGTPDTPLPAGLDVNLLNCLNDTIVNNVPLVDAAGMRWSAPNVALLPLFWIVWVMSTRA</sequence>
<dbReference type="AlphaFoldDB" id="A0A9P5ZXI7"/>
<proteinExistence type="predicted"/>
<evidence type="ECO:0000256" key="1">
    <source>
        <dbReference type="SAM" id="MobiDB-lite"/>
    </source>
</evidence>
<dbReference type="Proteomes" id="UP000807025">
    <property type="component" value="Unassembled WGS sequence"/>
</dbReference>
<feature type="region of interest" description="Disordered" evidence="1">
    <location>
        <begin position="1"/>
        <end position="107"/>
    </location>
</feature>
<feature type="compositionally biased region" description="Gly residues" evidence="1">
    <location>
        <begin position="52"/>
        <end position="64"/>
    </location>
</feature>
<protein>
    <submittedName>
        <fullName evidence="2">Uncharacterized protein</fullName>
    </submittedName>
</protein>
<name>A0A9P5ZXI7_PLEER</name>
<organism evidence="2 3">
    <name type="scientific">Pleurotus eryngii</name>
    <name type="common">Boletus of the steppes</name>
    <dbReference type="NCBI Taxonomy" id="5323"/>
    <lineage>
        <taxon>Eukaryota</taxon>
        <taxon>Fungi</taxon>
        <taxon>Dikarya</taxon>
        <taxon>Basidiomycota</taxon>
        <taxon>Agaricomycotina</taxon>
        <taxon>Agaricomycetes</taxon>
        <taxon>Agaricomycetidae</taxon>
        <taxon>Agaricales</taxon>
        <taxon>Pleurotineae</taxon>
        <taxon>Pleurotaceae</taxon>
        <taxon>Pleurotus</taxon>
    </lineage>
</organism>
<feature type="compositionally biased region" description="Low complexity" evidence="1">
    <location>
        <begin position="65"/>
        <end position="82"/>
    </location>
</feature>
<gene>
    <name evidence="2" type="ORF">BDN71DRAFT_1565125</name>
</gene>
<evidence type="ECO:0000313" key="3">
    <source>
        <dbReference type="Proteomes" id="UP000807025"/>
    </source>
</evidence>
<dbReference type="EMBL" id="MU154576">
    <property type="protein sequence ID" value="KAF9494144.1"/>
    <property type="molecule type" value="Genomic_DNA"/>
</dbReference>
<reference evidence="2" key="1">
    <citation type="submission" date="2020-11" db="EMBL/GenBank/DDBJ databases">
        <authorList>
            <consortium name="DOE Joint Genome Institute"/>
            <person name="Ahrendt S."/>
            <person name="Riley R."/>
            <person name="Andreopoulos W."/>
            <person name="Labutti K."/>
            <person name="Pangilinan J."/>
            <person name="Ruiz-Duenas F.J."/>
            <person name="Barrasa J.M."/>
            <person name="Sanchez-Garcia M."/>
            <person name="Camarero S."/>
            <person name="Miyauchi S."/>
            <person name="Serrano A."/>
            <person name="Linde D."/>
            <person name="Babiker R."/>
            <person name="Drula E."/>
            <person name="Ayuso-Fernandez I."/>
            <person name="Pacheco R."/>
            <person name="Padilla G."/>
            <person name="Ferreira P."/>
            <person name="Barriuso J."/>
            <person name="Kellner H."/>
            <person name="Castanera R."/>
            <person name="Alfaro M."/>
            <person name="Ramirez L."/>
            <person name="Pisabarro A.G."/>
            <person name="Kuo A."/>
            <person name="Tritt A."/>
            <person name="Lipzen A."/>
            <person name="He G."/>
            <person name="Yan M."/>
            <person name="Ng V."/>
            <person name="Cullen D."/>
            <person name="Martin F."/>
            <person name="Rosso M.-N."/>
            <person name="Henrissat B."/>
            <person name="Hibbett D."/>
            <person name="Martinez A.T."/>
            <person name="Grigoriev I.V."/>
        </authorList>
    </citation>
    <scope>NUCLEOTIDE SEQUENCE</scope>
    <source>
        <strain evidence="2">ATCC 90797</strain>
    </source>
</reference>
<feature type="compositionally biased region" description="Low complexity" evidence="1">
    <location>
        <begin position="39"/>
        <end position="51"/>
    </location>
</feature>
<comment type="caution">
    <text evidence="2">The sequence shown here is derived from an EMBL/GenBank/DDBJ whole genome shotgun (WGS) entry which is preliminary data.</text>
</comment>
<feature type="compositionally biased region" description="Gly residues" evidence="1">
    <location>
        <begin position="22"/>
        <end position="38"/>
    </location>
</feature>
<keyword evidence="3" id="KW-1185">Reference proteome</keyword>
<evidence type="ECO:0000313" key="2">
    <source>
        <dbReference type="EMBL" id="KAF9494144.1"/>
    </source>
</evidence>
<accession>A0A9P5ZXI7</accession>